<sequence>MMKQRETRRKTGNEGAVFHGFTARTSFPLRVYARNATKSCGWYVFHAIHCIYCYTPCTAIALAGASSQGKLVQA</sequence>
<dbReference type="AlphaFoldDB" id="A0A016W0X8"/>
<proteinExistence type="predicted"/>
<organism evidence="1 2">
    <name type="scientific">Ancylostoma ceylanicum</name>
    <dbReference type="NCBI Taxonomy" id="53326"/>
    <lineage>
        <taxon>Eukaryota</taxon>
        <taxon>Metazoa</taxon>
        <taxon>Ecdysozoa</taxon>
        <taxon>Nematoda</taxon>
        <taxon>Chromadorea</taxon>
        <taxon>Rhabditida</taxon>
        <taxon>Rhabditina</taxon>
        <taxon>Rhabditomorpha</taxon>
        <taxon>Strongyloidea</taxon>
        <taxon>Ancylostomatidae</taxon>
        <taxon>Ancylostomatinae</taxon>
        <taxon>Ancylostoma</taxon>
    </lineage>
</organism>
<comment type="caution">
    <text evidence="1">The sequence shown here is derived from an EMBL/GenBank/DDBJ whole genome shotgun (WGS) entry which is preliminary data.</text>
</comment>
<evidence type="ECO:0000313" key="2">
    <source>
        <dbReference type="Proteomes" id="UP000024635"/>
    </source>
</evidence>
<keyword evidence="2" id="KW-1185">Reference proteome</keyword>
<evidence type="ECO:0000313" key="1">
    <source>
        <dbReference type="EMBL" id="EYC33305.1"/>
    </source>
</evidence>
<name>A0A016W0X8_9BILA</name>
<gene>
    <name evidence="1" type="primary">Acey_s0002.g713</name>
    <name evidence="1" type="ORF">Y032_0002g713</name>
</gene>
<reference evidence="2" key="1">
    <citation type="journal article" date="2015" name="Nat. Genet.">
        <title>The genome and transcriptome of the zoonotic hookworm Ancylostoma ceylanicum identify infection-specific gene families.</title>
        <authorList>
            <person name="Schwarz E.M."/>
            <person name="Hu Y."/>
            <person name="Antoshechkin I."/>
            <person name="Miller M.M."/>
            <person name="Sternberg P.W."/>
            <person name="Aroian R.V."/>
        </authorList>
    </citation>
    <scope>NUCLEOTIDE SEQUENCE</scope>
    <source>
        <strain evidence="2">HY135</strain>
    </source>
</reference>
<accession>A0A016W0X8</accession>
<dbReference type="OrthoDB" id="2339771at2759"/>
<dbReference type="EMBL" id="JARK01001338">
    <property type="protein sequence ID" value="EYC33305.1"/>
    <property type="molecule type" value="Genomic_DNA"/>
</dbReference>
<protein>
    <submittedName>
        <fullName evidence="1">Uncharacterized protein</fullName>
    </submittedName>
</protein>
<dbReference type="Proteomes" id="UP000024635">
    <property type="component" value="Unassembled WGS sequence"/>
</dbReference>